<protein>
    <submittedName>
        <fullName evidence="1">Uncharacterized protein</fullName>
    </submittedName>
</protein>
<organism evidence="1">
    <name type="scientific">Anguilla anguilla</name>
    <name type="common">European freshwater eel</name>
    <name type="synonym">Muraena anguilla</name>
    <dbReference type="NCBI Taxonomy" id="7936"/>
    <lineage>
        <taxon>Eukaryota</taxon>
        <taxon>Metazoa</taxon>
        <taxon>Chordata</taxon>
        <taxon>Craniata</taxon>
        <taxon>Vertebrata</taxon>
        <taxon>Euteleostomi</taxon>
        <taxon>Actinopterygii</taxon>
        <taxon>Neopterygii</taxon>
        <taxon>Teleostei</taxon>
        <taxon>Anguilliformes</taxon>
        <taxon>Anguillidae</taxon>
        <taxon>Anguilla</taxon>
    </lineage>
</organism>
<reference evidence="1" key="2">
    <citation type="journal article" date="2015" name="Fish Shellfish Immunol.">
        <title>Early steps in the European eel (Anguilla anguilla)-Vibrio vulnificus interaction in the gills: Role of the RtxA13 toxin.</title>
        <authorList>
            <person name="Callol A."/>
            <person name="Pajuelo D."/>
            <person name="Ebbesson L."/>
            <person name="Teles M."/>
            <person name="MacKenzie S."/>
            <person name="Amaro C."/>
        </authorList>
    </citation>
    <scope>NUCLEOTIDE SEQUENCE</scope>
</reference>
<dbReference type="AlphaFoldDB" id="A0A0E9XBL3"/>
<sequence>MHTWSCLTKRGRVLLFSPVFLLPGKLRL</sequence>
<dbReference type="EMBL" id="GBXM01008771">
    <property type="protein sequence ID" value="JAH99806.1"/>
    <property type="molecule type" value="Transcribed_RNA"/>
</dbReference>
<name>A0A0E9XBL3_ANGAN</name>
<reference evidence="1" key="1">
    <citation type="submission" date="2014-11" db="EMBL/GenBank/DDBJ databases">
        <authorList>
            <person name="Amaro Gonzalez C."/>
        </authorList>
    </citation>
    <scope>NUCLEOTIDE SEQUENCE</scope>
</reference>
<proteinExistence type="predicted"/>
<evidence type="ECO:0000313" key="1">
    <source>
        <dbReference type="EMBL" id="JAH99806.1"/>
    </source>
</evidence>
<accession>A0A0E9XBL3</accession>